<keyword evidence="2" id="KW-0812">Transmembrane</keyword>
<evidence type="ECO:0000256" key="1">
    <source>
        <dbReference type="SAM" id="MobiDB-lite"/>
    </source>
</evidence>
<accession>A0AAV6LTV6</accession>
<feature type="region of interest" description="Disordered" evidence="1">
    <location>
        <begin position="137"/>
        <end position="169"/>
    </location>
</feature>
<evidence type="ECO:0000256" key="2">
    <source>
        <dbReference type="SAM" id="Phobius"/>
    </source>
</evidence>
<gene>
    <name evidence="3" type="ORF">SDJN03_29630</name>
</gene>
<feature type="region of interest" description="Disordered" evidence="1">
    <location>
        <begin position="239"/>
        <end position="264"/>
    </location>
</feature>
<proteinExistence type="predicted"/>
<feature type="transmembrane region" description="Helical" evidence="2">
    <location>
        <begin position="6"/>
        <end position="31"/>
    </location>
</feature>
<dbReference type="EMBL" id="JAGKQH010000020">
    <property type="protein sequence ID" value="KAG6570715.1"/>
    <property type="molecule type" value="Genomic_DNA"/>
</dbReference>
<evidence type="ECO:0000313" key="3">
    <source>
        <dbReference type="EMBL" id="KAG6570715.1"/>
    </source>
</evidence>
<feature type="region of interest" description="Disordered" evidence="1">
    <location>
        <begin position="283"/>
        <end position="315"/>
    </location>
</feature>
<dbReference type="AlphaFoldDB" id="A0AAV6LTV6"/>
<comment type="caution">
    <text evidence="3">The sequence shown here is derived from an EMBL/GenBank/DDBJ whole genome shotgun (WGS) entry which is preliminary data.</text>
</comment>
<evidence type="ECO:0000313" key="4">
    <source>
        <dbReference type="Proteomes" id="UP000685013"/>
    </source>
</evidence>
<sequence length="315" mass="35631">MDSFKGLGIVLSFVFGFLLFALFAELFYFLWWKKRRFTLEDEDKFTKYVKKFFRHICLNWKRSSSSSFSSPLQFNDSRGNQLNSELRNQESEIENGCNKDLLLLKSGGGDGAAGALDPARLYNLLGPPSFLCSIKEETKEDLESEDRSRKGSRARSLSDMSHFVSPLPSPPLKAPCPLNPFSSFKHPEFNINTVTLFESSAELDLNMGLPSSPSKFRFLREAEEKLYRRLTEEALHKACKNGGSAQDSETKAISNPKMIVVDDDDDNDNNRFWCTNEKKPQYHQMSQCSSSSSQVLPLSSSPSGHRFNNASLNRS</sequence>
<keyword evidence="2" id="KW-1133">Transmembrane helix</keyword>
<dbReference type="PANTHER" id="PTHR34054">
    <property type="entry name" value="EXPRESSED PROTEIN"/>
    <property type="match status" value="1"/>
</dbReference>
<dbReference type="InterPro" id="IPR045884">
    <property type="entry name" value="At5g59350-like"/>
</dbReference>
<dbReference type="Proteomes" id="UP000685013">
    <property type="component" value="Chromosome 20"/>
</dbReference>
<feature type="compositionally biased region" description="Low complexity" evidence="1">
    <location>
        <begin position="286"/>
        <end position="303"/>
    </location>
</feature>
<name>A0AAV6LTV6_9ROSI</name>
<feature type="non-terminal residue" evidence="3">
    <location>
        <position position="1"/>
    </location>
</feature>
<organism evidence="3 4">
    <name type="scientific">Cucurbita argyrosperma subsp. sororia</name>
    <dbReference type="NCBI Taxonomy" id="37648"/>
    <lineage>
        <taxon>Eukaryota</taxon>
        <taxon>Viridiplantae</taxon>
        <taxon>Streptophyta</taxon>
        <taxon>Embryophyta</taxon>
        <taxon>Tracheophyta</taxon>
        <taxon>Spermatophyta</taxon>
        <taxon>Magnoliopsida</taxon>
        <taxon>eudicotyledons</taxon>
        <taxon>Gunneridae</taxon>
        <taxon>Pentapetalae</taxon>
        <taxon>rosids</taxon>
        <taxon>fabids</taxon>
        <taxon>Cucurbitales</taxon>
        <taxon>Cucurbitaceae</taxon>
        <taxon>Cucurbiteae</taxon>
        <taxon>Cucurbita</taxon>
    </lineage>
</organism>
<keyword evidence="2" id="KW-0472">Membrane</keyword>
<feature type="compositionally biased region" description="Polar residues" evidence="1">
    <location>
        <begin position="306"/>
        <end position="315"/>
    </location>
</feature>
<keyword evidence="4" id="KW-1185">Reference proteome</keyword>
<dbReference type="PANTHER" id="PTHR34054:SF6">
    <property type="entry name" value="TRANSMEMBRANE PROTEIN"/>
    <property type="match status" value="1"/>
</dbReference>
<feature type="compositionally biased region" description="Polar residues" evidence="1">
    <location>
        <begin position="243"/>
        <end position="253"/>
    </location>
</feature>
<reference evidence="3 4" key="1">
    <citation type="journal article" date="2021" name="Hortic Res">
        <title>The domestication of Cucurbita argyrosperma as revealed by the genome of its wild relative.</title>
        <authorList>
            <person name="Barrera-Redondo J."/>
            <person name="Sanchez-de la Vega G."/>
            <person name="Aguirre-Liguori J.A."/>
            <person name="Castellanos-Morales G."/>
            <person name="Gutierrez-Guerrero Y.T."/>
            <person name="Aguirre-Dugua X."/>
            <person name="Aguirre-Planter E."/>
            <person name="Tenaillon M.I."/>
            <person name="Lira-Saade R."/>
            <person name="Eguiarte L.E."/>
        </authorList>
    </citation>
    <scope>NUCLEOTIDE SEQUENCE [LARGE SCALE GENOMIC DNA]</scope>
    <source>
        <strain evidence="3">JBR-2021</strain>
    </source>
</reference>
<protein>
    <submittedName>
        <fullName evidence="3">Uncharacterized protein</fullName>
    </submittedName>
</protein>